<keyword evidence="7" id="KW-0325">Glycoprotein</keyword>
<dbReference type="PANTHER" id="PTHR11923:SF93">
    <property type="entry name" value="GH07959P-RELATED"/>
    <property type="match status" value="1"/>
</dbReference>
<dbReference type="Proteomes" id="UP000030742">
    <property type="component" value="Unassembled WGS sequence"/>
</dbReference>
<evidence type="ECO:0000256" key="6">
    <source>
        <dbReference type="ARBA" id="ARBA00023136"/>
    </source>
</evidence>
<accession>N6UJ38</accession>
<evidence type="ECO:0000313" key="10">
    <source>
        <dbReference type="Proteomes" id="UP000030742"/>
    </source>
</evidence>
<dbReference type="AlphaFoldDB" id="N6UJ38"/>
<dbReference type="PANTHER" id="PTHR11923">
    <property type="entry name" value="SCAVENGER RECEPTOR CLASS B TYPE-1 SR-B1"/>
    <property type="match status" value="1"/>
</dbReference>
<organism evidence="8">
    <name type="scientific">Dendroctonus ponderosae</name>
    <name type="common">Mountain pine beetle</name>
    <dbReference type="NCBI Taxonomy" id="77166"/>
    <lineage>
        <taxon>Eukaryota</taxon>
        <taxon>Metazoa</taxon>
        <taxon>Ecdysozoa</taxon>
        <taxon>Arthropoda</taxon>
        <taxon>Hexapoda</taxon>
        <taxon>Insecta</taxon>
        <taxon>Pterygota</taxon>
        <taxon>Neoptera</taxon>
        <taxon>Endopterygota</taxon>
        <taxon>Coleoptera</taxon>
        <taxon>Polyphaga</taxon>
        <taxon>Cucujiformia</taxon>
        <taxon>Curculionidae</taxon>
        <taxon>Scolytinae</taxon>
        <taxon>Dendroctonus</taxon>
    </lineage>
</organism>
<dbReference type="EMBL" id="KB740850">
    <property type="protein sequence ID" value="ENN78637.1"/>
    <property type="molecule type" value="Genomic_DNA"/>
</dbReference>
<dbReference type="GO" id="GO:0005886">
    <property type="term" value="C:plasma membrane"/>
    <property type="evidence" value="ECO:0007669"/>
    <property type="project" value="UniProtKB-SubCell"/>
</dbReference>
<protein>
    <submittedName>
        <fullName evidence="8">Uncharacterized protein</fullName>
    </submittedName>
</protein>
<keyword evidence="6" id="KW-0472">Membrane</keyword>
<reference evidence="8 10" key="1">
    <citation type="journal article" date="2013" name="Genome Biol.">
        <title>Draft genome of the mountain pine beetle, Dendroctonus ponderosae Hopkins, a major forest pest.</title>
        <authorList>
            <person name="Keeling C.I."/>
            <person name="Yuen M.M."/>
            <person name="Liao N.Y."/>
            <person name="Docking T.R."/>
            <person name="Chan S.K."/>
            <person name="Taylor G.A."/>
            <person name="Palmquist D.L."/>
            <person name="Jackman S.D."/>
            <person name="Nguyen A."/>
            <person name="Li M."/>
            <person name="Henderson H."/>
            <person name="Janes J.K."/>
            <person name="Zhao Y."/>
            <person name="Pandoh P."/>
            <person name="Moore R."/>
            <person name="Sperling F.A."/>
            <person name="Huber D.P."/>
            <person name="Birol I."/>
            <person name="Jones S.J."/>
            <person name="Bohlmann J."/>
        </authorList>
    </citation>
    <scope>NUCLEOTIDE SEQUENCE</scope>
</reference>
<sequence length="125" mass="14356">MIFLRKFTNNKVLLPLMVEITPIKPVQEVKYLVFELDPRLHFNKQVDYAIPKTFMVQRKFGAPAYMSYPHFYLADPGYIHDVDGMSPNAELHATKMALEPSTGMPLHVKAAFQLNLLMSQMEGIE</sequence>
<comment type="subcellular location">
    <subcellularLocation>
        <location evidence="1">Cell membrane</location>
    </subcellularLocation>
</comment>
<evidence type="ECO:0000313" key="9">
    <source>
        <dbReference type="EMBL" id="ERL91885.1"/>
    </source>
</evidence>
<dbReference type="OrthoDB" id="514335at2759"/>
<dbReference type="PRINTS" id="PR01609">
    <property type="entry name" value="CD36FAMILY"/>
</dbReference>
<gene>
    <name evidence="9" type="ORF">D910_09209</name>
    <name evidence="8" type="ORF">YQE_04899</name>
</gene>
<evidence type="ECO:0000256" key="3">
    <source>
        <dbReference type="ARBA" id="ARBA00022475"/>
    </source>
</evidence>
<proteinExistence type="inferred from homology"/>
<feature type="non-terminal residue" evidence="8">
    <location>
        <position position="1"/>
    </location>
</feature>
<keyword evidence="5" id="KW-1133">Transmembrane helix</keyword>
<evidence type="ECO:0000313" key="8">
    <source>
        <dbReference type="EMBL" id="ENN78637.1"/>
    </source>
</evidence>
<dbReference type="HOGENOM" id="CLU_1994920_0_0_1"/>
<dbReference type="EMBL" id="KB632306">
    <property type="protein sequence ID" value="ERL91885.1"/>
    <property type="molecule type" value="Genomic_DNA"/>
</dbReference>
<evidence type="ECO:0000256" key="1">
    <source>
        <dbReference type="ARBA" id="ARBA00004236"/>
    </source>
</evidence>
<comment type="similarity">
    <text evidence="2">Belongs to the CD36 family.</text>
</comment>
<dbReference type="GO" id="GO:0005044">
    <property type="term" value="F:scavenger receptor activity"/>
    <property type="evidence" value="ECO:0007669"/>
    <property type="project" value="TreeGrafter"/>
</dbReference>
<evidence type="ECO:0000256" key="4">
    <source>
        <dbReference type="ARBA" id="ARBA00022692"/>
    </source>
</evidence>
<dbReference type="GO" id="GO:0005737">
    <property type="term" value="C:cytoplasm"/>
    <property type="evidence" value="ECO:0007669"/>
    <property type="project" value="TreeGrafter"/>
</dbReference>
<evidence type="ECO:0000256" key="5">
    <source>
        <dbReference type="ARBA" id="ARBA00022989"/>
    </source>
</evidence>
<dbReference type="InterPro" id="IPR002159">
    <property type="entry name" value="CD36_fam"/>
</dbReference>
<keyword evidence="3" id="KW-1003">Cell membrane</keyword>
<evidence type="ECO:0000256" key="2">
    <source>
        <dbReference type="ARBA" id="ARBA00010532"/>
    </source>
</evidence>
<dbReference type="Pfam" id="PF01130">
    <property type="entry name" value="CD36"/>
    <property type="match status" value="1"/>
</dbReference>
<keyword evidence="4" id="KW-0812">Transmembrane</keyword>
<name>N6UJ38_DENPD</name>
<evidence type="ECO:0000256" key="7">
    <source>
        <dbReference type="ARBA" id="ARBA00023180"/>
    </source>
</evidence>